<feature type="transmembrane region" description="Helical" evidence="1">
    <location>
        <begin position="248"/>
        <end position="266"/>
    </location>
</feature>
<keyword evidence="1" id="KW-0812">Transmembrane</keyword>
<organism evidence="2 3">
    <name type="scientific">Serratia nevei</name>
    <dbReference type="NCBI Taxonomy" id="2703794"/>
    <lineage>
        <taxon>Bacteria</taxon>
        <taxon>Pseudomonadati</taxon>
        <taxon>Pseudomonadota</taxon>
        <taxon>Gammaproteobacteria</taxon>
        <taxon>Enterobacterales</taxon>
        <taxon>Yersiniaceae</taxon>
        <taxon>Serratia</taxon>
    </lineage>
</organism>
<evidence type="ECO:0000313" key="3">
    <source>
        <dbReference type="Proteomes" id="UP001173597"/>
    </source>
</evidence>
<sequence length="413" mass="46343">MSYVPFKAPSKKLIISVLSSSAFITGLTIAVIWLYLFNLDRLDIFYDAISARSAIAVIFGFTIISTLGFSTLIFSSSFIIILIFSNYKNELGKQHSTVHGFSNVGLFNNLGSCILLITSFIVYNYSIANGYVCTILFIVASLLLSYYITYVKIIKPIKITHQSNSEIKGRIGKRSMIFLLPLSLLAPAIVQILPLLFLLSQLEFTDGSSDFAQLALLAAVALTFSTLSILPGTIYINEKKNGGMLHSIIIILVSIPTALVVLSMIFRPIPNMIINLTMNLSGISDWRIHQFYIKEETHPHTMFNGLLWNTRYFQNIPSRFFITGVSVFTLGNKQLICPTTIIQARAESLKLTVDDINKHDEKLVKLKASAMNCIPFNKGEIHVWDSPILEPIYYEKIKIKNENSMIKLMQSLK</sequence>
<protein>
    <submittedName>
        <fullName evidence="2">Uncharacterized protein</fullName>
    </submittedName>
</protein>
<reference evidence="2" key="1">
    <citation type="submission" date="2023-01" db="EMBL/GenBank/DDBJ databases">
        <title>Genomic dissection of endemic carbapenem resistance: metallo-beta-lactamase gene dissemination through clonal, plasmid and integron transfer pathways.</title>
        <authorList>
            <person name="Macesic N."/>
        </authorList>
    </citation>
    <scope>NUCLEOTIDE SEQUENCE</scope>
    <source>
        <strain evidence="2">CPO573</strain>
    </source>
</reference>
<keyword evidence="1" id="KW-1133">Transmembrane helix</keyword>
<feature type="transmembrane region" description="Helical" evidence="1">
    <location>
        <begin position="56"/>
        <end position="84"/>
    </location>
</feature>
<feature type="transmembrane region" description="Helical" evidence="1">
    <location>
        <begin position="12"/>
        <end position="36"/>
    </location>
</feature>
<dbReference type="RefSeq" id="WP_071961015.1">
    <property type="nucleotide sequence ID" value="NZ_JARTLO010000059.1"/>
</dbReference>
<accession>A0AAW6XDA5</accession>
<gene>
    <name evidence="2" type="ORF">P9854_25995</name>
</gene>
<comment type="caution">
    <text evidence="2">The sequence shown here is derived from an EMBL/GenBank/DDBJ whole genome shotgun (WGS) entry which is preliminary data.</text>
</comment>
<feature type="transmembrane region" description="Helical" evidence="1">
    <location>
        <begin position="177"/>
        <end position="199"/>
    </location>
</feature>
<dbReference type="EMBL" id="JARTLO010000059">
    <property type="protein sequence ID" value="MDK4769220.1"/>
    <property type="molecule type" value="Genomic_DNA"/>
</dbReference>
<name>A0AAW6XDA5_9GAMM</name>
<evidence type="ECO:0000256" key="1">
    <source>
        <dbReference type="SAM" id="Phobius"/>
    </source>
</evidence>
<feature type="transmembrane region" description="Helical" evidence="1">
    <location>
        <begin position="105"/>
        <end position="123"/>
    </location>
</feature>
<feature type="transmembrane region" description="Helical" evidence="1">
    <location>
        <begin position="211"/>
        <end position="236"/>
    </location>
</feature>
<feature type="transmembrane region" description="Helical" evidence="1">
    <location>
        <begin position="129"/>
        <end position="148"/>
    </location>
</feature>
<dbReference type="Proteomes" id="UP001173597">
    <property type="component" value="Unassembled WGS sequence"/>
</dbReference>
<keyword evidence="1" id="KW-0472">Membrane</keyword>
<proteinExistence type="predicted"/>
<evidence type="ECO:0000313" key="2">
    <source>
        <dbReference type="EMBL" id="MDK4769220.1"/>
    </source>
</evidence>
<dbReference type="AlphaFoldDB" id="A0AAW6XDA5"/>